<name>A0A9Q8UUP2_PASFU</name>
<evidence type="ECO:0000256" key="1">
    <source>
        <dbReference type="ARBA" id="ARBA00022723"/>
    </source>
</evidence>
<dbReference type="Gene3D" id="3.30.40.10">
    <property type="entry name" value="Zinc/RING finger domain, C3HC4 (zinc finger)"/>
    <property type="match status" value="1"/>
</dbReference>
<dbReference type="GO" id="GO:0008270">
    <property type="term" value="F:zinc ion binding"/>
    <property type="evidence" value="ECO:0007669"/>
    <property type="project" value="UniProtKB-KW"/>
</dbReference>
<dbReference type="InterPro" id="IPR001841">
    <property type="entry name" value="Znf_RING"/>
</dbReference>
<dbReference type="AlphaFoldDB" id="A0A9Q8UUP2"/>
<dbReference type="RefSeq" id="XP_047767446.1">
    <property type="nucleotide sequence ID" value="XM_047911590.1"/>
</dbReference>
<dbReference type="Pfam" id="PF13639">
    <property type="entry name" value="zf-RING_2"/>
    <property type="match status" value="1"/>
</dbReference>
<feature type="domain" description="RING-type" evidence="6">
    <location>
        <begin position="25"/>
        <end position="63"/>
    </location>
</feature>
<dbReference type="PROSITE" id="PS00518">
    <property type="entry name" value="ZF_RING_1"/>
    <property type="match status" value="1"/>
</dbReference>
<evidence type="ECO:0000313" key="7">
    <source>
        <dbReference type="EMBL" id="UJO23080.1"/>
    </source>
</evidence>
<dbReference type="InterPro" id="IPR013083">
    <property type="entry name" value="Znf_RING/FYVE/PHD"/>
</dbReference>
<dbReference type="PROSITE" id="PS50089">
    <property type="entry name" value="ZF_RING_2"/>
    <property type="match status" value="1"/>
</dbReference>
<dbReference type="EMBL" id="CP090172">
    <property type="protein sequence ID" value="UJO23080.1"/>
    <property type="molecule type" value="Genomic_DNA"/>
</dbReference>
<evidence type="ECO:0000259" key="6">
    <source>
        <dbReference type="PROSITE" id="PS50089"/>
    </source>
</evidence>
<gene>
    <name evidence="7" type="ORF">CLAFUR5_12442</name>
</gene>
<organism evidence="7 8">
    <name type="scientific">Passalora fulva</name>
    <name type="common">Tomato leaf mold</name>
    <name type="synonym">Cladosporium fulvum</name>
    <dbReference type="NCBI Taxonomy" id="5499"/>
    <lineage>
        <taxon>Eukaryota</taxon>
        <taxon>Fungi</taxon>
        <taxon>Dikarya</taxon>
        <taxon>Ascomycota</taxon>
        <taxon>Pezizomycotina</taxon>
        <taxon>Dothideomycetes</taxon>
        <taxon>Dothideomycetidae</taxon>
        <taxon>Mycosphaerellales</taxon>
        <taxon>Mycosphaerellaceae</taxon>
        <taxon>Fulvia</taxon>
    </lineage>
</organism>
<dbReference type="KEGG" id="ffu:CLAFUR5_12442"/>
<dbReference type="Proteomes" id="UP000756132">
    <property type="component" value="Chromosome 10"/>
</dbReference>
<evidence type="ECO:0000256" key="3">
    <source>
        <dbReference type="ARBA" id="ARBA00022833"/>
    </source>
</evidence>
<keyword evidence="1" id="KW-0479">Metal-binding</keyword>
<evidence type="ECO:0000256" key="2">
    <source>
        <dbReference type="ARBA" id="ARBA00022771"/>
    </source>
</evidence>
<feature type="compositionally biased region" description="Acidic residues" evidence="5">
    <location>
        <begin position="143"/>
        <end position="166"/>
    </location>
</feature>
<dbReference type="GeneID" id="71992320"/>
<reference evidence="7" key="1">
    <citation type="submission" date="2021-12" db="EMBL/GenBank/DDBJ databases">
        <authorList>
            <person name="Zaccaron A."/>
            <person name="Stergiopoulos I."/>
        </authorList>
    </citation>
    <scope>NUCLEOTIDE SEQUENCE</scope>
    <source>
        <strain evidence="7">Race5_Kim</strain>
    </source>
</reference>
<accession>A0A9Q8UUP2</accession>
<evidence type="ECO:0000313" key="8">
    <source>
        <dbReference type="Proteomes" id="UP000756132"/>
    </source>
</evidence>
<evidence type="ECO:0000256" key="5">
    <source>
        <dbReference type="SAM" id="MobiDB-lite"/>
    </source>
</evidence>
<proteinExistence type="predicted"/>
<dbReference type="PANTHER" id="PTHR23327">
    <property type="entry name" value="RING FINGER PROTEIN 127"/>
    <property type="match status" value="1"/>
</dbReference>
<dbReference type="SMART" id="SM00184">
    <property type="entry name" value="RING"/>
    <property type="match status" value="1"/>
</dbReference>
<feature type="region of interest" description="Disordered" evidence="5">
    <location>
        <begin position="138"/>
        <end position="166"/>
    </location>
</feature>
<keyword evidence="2 4" id="KW-0863">Zinc-finger</keyword>
<dbReference type="InterPro" id="IPR017907">
    <property type="entry name" value="Znf_RING_CS"/>
</dbReference>
<keyword evidence="3" id="KW-0862">Zinc</keyword>
<protein>
    <recommendedName>
        <fullName evidence="6">RING-type domain-containing protein</fullName>
    </recommendedName>
</protein>
<keyword evidence="8" id="KW-1185">Reference proteome</keyword>
<dbReference type="SUPFAM" id="SSF57850">
    <property type="entry name" value="RING/U-box"/>
    <property type="match status" value="1"/>
</dbReference>
<sequence>MSLQTKTTYLEHLVAAPTLSTPDPCPICHDDIKAPFKTECNHIFCVECLKTWLESANTCPSCRNKLFEKVESDTTGAAVDAAAESSWQRVSAMMGDTDAEFIRYPARSGMPIGTPGRSYEAEARFGWLIWELEEELRARQQEEEHEADEEESSEEDDLEEEEEDPL</sequence>
<reference evidence="7" key="2">
    <citation type="journal article" date="2022" name="Microb. Genom.">
        <title>A chromosome-scale genome assembly of the tomato pathogen Cladosporium fulvum reveals a compartmentalized genome architecture and the presence of a dispensable chromosome.</title>
        <authorList>
            <person name="Zaccaron A.Z."/>
            <person name="Chen L.H."/>
            <person name="Samaras A."/>
            <person name="Stergiopoulos I."/>
        </authorList>
    </citation>
    <scope>NUCLEOTIDE SEQUENCE</scope>
    <source>
        <strain evidence="7">Race5_Kim</strain>
    </source>
</reference>
<dbReference type="PANTHER" id="PTHR23327:SF51">
    <property type="entry name" value="TRANSCRIPTIONAL REGULATOR OF YEAST FORM ADHERENCE 3"/>
    <property type="match status" value="1"/>
</dbReference>
<evidence type="ECO:0000256" key="4">
    <source>
        <dbReference type="PROSITE-ProRule" id="PRU00175"/>
    </source>
</evidence>
<dbReference type="OrthoDB" id="3650892at2759"/>